<reference evidence="2 3" key="1">
    <citation type="journal article" date="2016" name="Nat. Commun.">
        <title>Extremotolerant tardigrade genome and improved radiotolerance of human cultured cells by tardigrade-unique protein.</title>
        <authorList>
            <person name="Hashimoto T."/>
            <person name="Horikawa D.D."/>
            <person name="Saito Y."/>
            <person name="Kuwahara H."/>
            <person name="Kozuka-Hata H."/>
            <person name="Shin-I T."/>
            <person name="Minakuchi Y."/>
            <person name="Ohishi K."/>
            <person name="Motoyama A."/>
            <person name="Aizu T."/>
            <person name="Enomoto A."/>
            <person name="Kondo K."/>
            <person name="Tanaka S."/>
            <person name="Hara Y."/>
            <person name="Koshikawa S."/>
            <person name="Sagara H."/>
            <person name="Miura T."/>
            <person name="Yokobori S."/>
            <person name="Miyagawa K."/>
            <person name="Suzuki Y."/>
            <person name="Kubo T."/>
            <person name="Oyama M."/>
            <person name="Kohara Y."/>
            <person name="Fujiyama A."/>
            <person name="Arakawa K."/>
            <person name="Katayama T."/>
            <person name="Toyoda A."/>
            <person name="Kunieda T."/>
        </authorList>
    </citation>
    <scope>NUCLEOTIDE SEQUENCE [LARGE SCALE GENOMIC DNA]</scope>
    <source>
        <strain evidence="2 3">YOKOZUNA-1</strain>
    </source>
</reference>
<feature type="compositionally biased region" description="Basic residues" evidence="1">
    <location>
        <begin position="56"/>
        <end position="66"/>
    </location>
</feature>
<gene>
    <name evidence="2" type="primary">RvY_07431</name>
    <name evidence="2" type="synonym">RvY_07431.1</name>
    <name evidence="2" type="ORF">RvY_07431-1</name>
</gene>
<protein>
    <submittedName>
        <fullName evidence="2">Uncharacterized protein</fullName>
    </submittedName>
</protein>
<feature type="compositionally biased region" description="Pro residues" evidence="1">
    <location>
        <begin position="10"/>
        <end position="19"/>
    </location>
</feature>
<evidence type="ECO:0000256" key="1">
    <source>
        <dbReference type="SAM" id="MobiDB-lite"/>
    </source>
</evidence>
<organism evidence="2 3">
    <name type="scientific">Ramazzottius varieornatus</name>
    <name type="common">Water bear</name>
    <name type="synonym">Tardigrade</name>
    <dbReference type="NCBI Taxonomy" id="947166"/>
    <lineage>
        <taxon>Eukaryota</taxon>
        <taxon>Metazoa</taxon>
        <taxon>Ecdysozoa</taxon>
        <taxon>Tardigrada</taxon>
        <taxon>Eutardigrada</taxon>
        <taxon>Parachela</taxon>
        <taxon>Hypsibioidea</taxon>
        <taxon>Ramazzottiidae</taxon>
        <taxon>Ramazzottius</taxon>
    </lineage>
</organism>
<dbReference type="Proteomes" id="UP000186922">
    <property type="component" value="Unassembled WGS sequence"/>
</dbReference>
<comment type="caution">
    <text evidence="2">The sequence shown here is derived from an EMBL/GenBank/DDBJ whole genome shotgun (WGS) entry which is preliminary data.</text>
</comment>
<feature type="region of interest" description="Disordered" evidence="1">
    <location>
        <begin position="54"/>
        <end position="79"/>
    </location>
</feature>
<dbReference type="EMBL" id="BDGG01000003">
    <property type="protein sequence ID" value="GAU95898.1"/>
    <property type="molecule type" value="Genomic_DNA"/>
</dbReference>
<evidence type="ECO:0000313" key="2">
    <source>
        <dbReference type="EMBL" id="GAU95898.1"/>
    </source>
</evidence>
<name>A0A1D1VBM0_RAMVA</name>
<accession>A0A1D1VBM0</accession>
<dbReference type="AlphaFoldDB" id="A0A1D1VBM0"/>
<keyword evidence="3" id="KW-1185">Reference proteome</keyword>
<proteinExistence type="predicted"/>
<feature type="region of interest" description="Disordered" evidence="1">
    <location>
        <begin position="1"/>
        <end position="24"/>
    </location>
</feature>
<evidence type="ECO:0000313" key="3">
    <source>
        <dbReference type="Proteomes" id="UP000186922"/>
    </source>
</evidence>
<sequence>MGNQPSQPAKSPPAPPQPSLPLSQYQRRVLELEQRKADRDRLLEQYRLEVKSGVIGKKKKKSHKSTGNKQEILPIAQALDLPQPEERNIVTYATGGGVRGLVNANRMPTPDTGGSLFVCPICGKYVLDRNPYPHVYKCRTSK</sequence>